<name>A0A8H2K8I0_9MICO</name>
<dbReference type="PANTHER" id="PTHR48105">
    <property type="entry name" value="THIOREDOXIN REDUCTASE 1-RELATED-RELATED"/>
    <property type="match status" value="1"/>
</dbReference>
<organism evidence="5 6">
    <name type="scientific">Rhodoglobus vestalii</name>
    <dbReference type="NCBI Taxonomy" id="193384"/>
    <lineage>
        <taxon>Bacteria</taxon>
        <taxon>Bacillati</taxon>
        <taxon>Actinomycetota</taxon>
        <taxon>Actinomycetes</taxon>
        <taxon>Micrococcales</taxon>
        <taxon>Microbacteriaceae</taxon>
        <taxon>Rhodoglobus</taxon>
    </lineage>
</organism>
<dbReference type="Gene3D" id="3.50.50.60">
    <property type="entry name" value="FAD/NAD(P)-binding domain"/>
    <property type="match status" value="2"/>
</dbReference>
<gene>
    <name evidence="5" type="ORF">FB472_2487</name>
</gene>
<dbReference type="InterPro" id="IPR036188">
    <property type="entry name" value="FAD/NAD-bd_sf"/>
</dbReference>
<dbReference type="AlphaFoldDB" id="A0A8H2K8I0"/>
<dbReference type="RefSeq" id="WP_141991086.1">
    <property type="nucleotide sequence ID" value="NZ_VFRA01000001.1"/>
</dbReference>
<comment type="caution">
    <text evidence="5">The sequence shown here is derived from an EMBL/GenBank/DDBJ whole genome shotgun (WGS) entry which is preliminary data.</text>
</comment>
<evidence type="ECO:0000313" key="5">
    <source>
        <dbReference type="EMBL" id="TQO20834.1"/>
    </source>
</evidence>
<keyword evidence="6" id="KW-1185">Reference proteome</keyword>
<dbReference type="GO" id="GO:0004791">
    <property type="term" value="F:thioredoxin-disulfide reductase (NADPH) activity"/>
    <property type="evidence" value="ECO:0007669"/>
    <property type="project" value="UniProtKB-EC"/>
</dbReference>
<evidence type="ECO:0000313" key="6">
    <source>
        <dbReference type="Proteomes" id="UP000316560"/>
    </source>
</evidence>
<dbReference type="OrthoDB" id="9786503at2"/>
<dbReference type="PRINTS" id="PR00368">
    <property type="entry name" value="FADPNR"/>
</dbReference>
<evidence type="ECO:0000259" key="4">
    <source>
        <dbReference type="Pfam" id="PF07992"/>
    </source>
</evidence>
<reference evidence="5 6" key="1">
    <citation type="submission" date="2019-06" db="EMBL/GenBank/DDBJ databases">
        <title>Sequencing the genomes of 1000 actinobacteria strains.</title>
        <authorList>
            <person name="Klenk H.-P."/>
        </authorList>
    </citation>
    <scope>NUCLEOTIDE SEQUENCE [LARGE SCALE GENOMIC DNA]</scope>
    <source>
        <strain evidence="5 6">DSM 21947</strain>
    </source>
</reference>
<protein>
    <submittedName>
        <fullName evidence="5">Thioredoxin reductase</fullName>
    </submittedName>
</protein>
<sequence>MSEQFDWEVVIVGGGPAGLSAALNLARARRRTFLLDGNRPRNSATFHSHGFLSRDGISPLELRKLGREELEQYPNVQFERTIVESIEPLADGGFTVTYRGGVATTRTVLIATGLREVLPVLPTLRAFYGTSIHSCMECDGYEYADRPIALIGASDDLAERALLLSQWSRDLIVFTQGVGHVSETDEGMLAGRGIRVDRRVVADVAGDRDGLTGVVLADGETIPREAAFVRPDYETALDYAQGLQLTLDPEGLIVVDSAGRTSTAGAYAIGEATPPGPQQLIVAAGDGAEVAATINRDLL</sequence>
<evidence type="ECO:0000256" key="3">
    <source>
        <dbReference type="ARBA" id="ARBA00048132"/>
    </source>
</evidence>
<dbReference type="PRINTS" id="PR00469">
    <property type="entry name" value="PNDRDTASEII"/>
</dbReference>
<dbReference type="InterPro" id="IPR050097">
    <property type="entry name" value="Ferredoxin-NADP_redctase_2"/>
</dbReference>
<evidence type="ECO:0000256" key="1">
    <source>
        <dbReference type="ARBA" id="ARBA00022630"/>
    </source>
</evidence>
<dbReference type="Proteomes" id="UP000316560">
    <property type="component" value="Unassembled WGS sequence"/>
</dbReference>
<evidence type="ECO:0000256" key="2">
    <source>
        <dbReference type="ARBA" id="ARBA00023002"/>
    </source>
</evidence>
<dbReference type="Pfam" id="PF07992">
    <property type="entry name" value="Pyr_redox_2"/>
    <property type="match status" value="1"/>
</dbReference>
<dbReference type="EMBL" id="VFRA01000001">
    <property type="protein sequence ID" value="TQO20834.1"/>
    <property type="molecule type" value="Genomic_DNA"/>
</dbReference>
<feature type="domain" description="FAD/NAD(P)-binding" evidence="4">
    <location>
        <begin position="8"/>
        <end position="287"/>
    </location>
</feature>
<dbReference type="SUPFAM" id="SSF51905">
    <property type="entry name" value="FAD/NAD(P)-binding domain"/>
    <property type="match status" value="1"/>
</dbReference>
<comment type="catalytic activity">
    <reaction evidence="3">
        <text>[thioredoxin]-dithiol + NADP(+) = [thioredoxin]-disulfide + NADPH + H(+)</text>
        <dbReference type="Rhea" id="RHEA:20345"/>
        <dbReference type="Rhea" id="RHEA-COMP:10698"/>
        <dbReference type="Rhea" id="RHEA-COMP:10700"/>
        <dbReference type="ChEBI" id="CHEBI:15378"/>
        <dbReference type="ChEBI" id="CHEBI:29950"/>
        <dbReference type="ChEBI" id="CHEBI:50058"/>
        <dbReference type="ChEBI" id="CHEBI:57783"/>
        <dbReference type="ChEBI" id="CHEBI:58349"/>
        <dbReference type="EC" id="1.8.1.9"/>
    </reaction>
</comment>
<proteinExistence type="predicted"/>
<dbReference type="InterPro" id="IPR023753">
    <property type="entry name" value="FAD/NAD-binding_dom"/>
</dbReference>
<keyword evidence="1" id="KW-0285">Flavoprotein</keyword>
<accession>A0A8H2K8I0</accession>
<keyword evidence="2" id="KW-0560">Oxidoreductase</keyword>